<feature type="transmembrane region" description="Helical" evidence="2">
    <location>
        <begin position="127"/>
        <end position="148"/>
    </location>
</feature>
<dbReference type="Proteomes" id="UP000318331">
    <property type="component" value="Unassembled WGS sequence"/>
</dbReference>
<keyword evidence="2" id="KW-1133">Transmembrane helix</keyword>
<feature type="region of interest" description="Disordered" evidence="1">
    <location>
        <begin position="1"/>
        <end position="27"/>
    </location>
</feature>
<reference evidence="3 4" key="1">
    <citation type="submission" date="2019-06" db="EMBL/GenBank/DDBJ databases">
        <title>Sequencing the genomes of 1000 actinobacteria strains.</title>
        <authorList>
            <person name="Klenk H.-P."/>
        </authorList>
    </citation>
    <scope>NUCLEOTIDE SEQUENCE [LARGE SCALE GENOMIC DNA]</scope>
    <source>
        <strain evidence="3 4">DSM 18031</strain>
    </source>
</reference>
<feature type="transmembrane region" description="Helical" evidence="2">
    <location>
        <begin position="87"/>
        <end position="106"/>
    </location>
</feature>
<accession>A0A543I6D8</accession>
<evidence type="ECO:0000256" key="1">
    <source>
        <dbReference type="SAM" id="MobiDB-lite"/>
    </source>
</evidence>
<sequence length="456" mass="46969">MSAKKSQSGRSASSSAKTRGPATARGTLVGVAEPTPATIIGPFNLREYLLLGMGVLFILNSFLPILSVSGSGITVGYNAWTAPGMQIVLIAIFAVFPAITSVLIALRRLMPETHWRVGSLSIDQYASVASVVLSITYLTTMFLLTISLPAATLTTTGAGLFSGLGLSLISVALTTGAYRIPFFRGEFISRAEAPAHPMARPAMRVGVGTTTGSLDFELPSAGPSPTAPRTDTGSSGGLDPASAEQDGSIPEDSIVDAPGVVEPAASEALSEHPDGFDGYLVSAPPIDEVRQFGDSDKSVEDIPPAPLSPGVLPEADPASTDSINPANLGIGLGSLAGVDRGEIPGVADGPIEIDSRQLGGGEAEGVATAPNDLLAAEGAFEATPEDVVIAEVVYDSFWIAVPDARDVIDEATGGLVFVATPGVWILAVEDRGHALLLRHEDGREGLLRDVTGVHRA</sequence>
<comment type="caution">
    <text evidence="3">The sequence shown here is derived from an EMBL/GenBank/DDBJ whole genome shotgun (WGS) entry which is preliminary data.</text>
</comment>
<protein>
    <submittedName>
        <fullName evidence="3">Uncharacterized protein</fullName>
    </submittedName>
</protein>
<evidence type="ECO:0000313" key="3">
    <source>
        <dbReference type="EMBL" id="TQM66135.1"/>
    </source>
</evidence>
<feature type="region of interest" description="Disordered" evidence="1">
    <location>
        <begin position="213"/>
        <end position="255"/>
    </location>
</feature>
<feature type="transmembrane region" description="Helical" evidence="2">
    <location>
        <begin position="48"/>
        <end position="67"/>
    </location>
</feature>
<dbReference type="EMBL" id="VFPN01000001">
    <property type="protein sequence ID" value="TQM66135.1"/>
    <property type="molecule type" value="Genomic_DNA"/>
</dbReference>
<evidence type="ECO:0000313" key="4">
    <source>
        <dbReference type="Proteomes" id="UP000318331"/>
    </source>
</evidence>
<evidence type="ECO:0000256" key="2">
    <source>
        <dbReference type="SAM" id="Phobius"/>
    </source>
</evidence>
<name>A0A543I6D8_9MICO</name>
<feature type="transmembrane region" description="Helical" evidence="2">
    <location>
        <begin position="160"/>
        <end position="180"/>
    </location>
</feature>
<organism evidence="3 4">
    <name type="scientific">Klugiella xanthotipulae</name>
    <dbReference type="NCBI Taxonomy" id="244735"/>
    <lineage>
        <taxon>Bacteria</taxon>
        <taxon>Bacillati</taxon>
        <taxon>Actinomycetota</taxon>
        <taxon>Actinomycetes</taxon>
        <taxon>Micrococcales</taxon>
        <taxon>Microbacteriaceae</taxon>
        <taxon>Klugiella</taxon>
    </lineage>
</organism>
<gene>
    <name evidence="3" type="ORF">FB466_0964</name>
</gene>
<dbReference type="RefSeq" id="WP_141916223.1">
    <property type="nucleotide sequence ID" value="NZ_BAAAYS010000027.1"/>
</dbReference>
<proteinExistence type="predicted"/>
<dbReference type="AlphaFoldDB" id="A0A543I6D8"/>
<keyword evidence="2" id="KW-0812">Transmembrane</keyword>
<keyword evidence="4" id="KW-1185">Reference proteome</keyword>
<feature type="compositionally biased region" description="Low complexity" evidence="1">
    <location>
        <begin position="1"/>
        <end position="17"/>
    </location>
</feature>
<dbReference type="OrthoDB" id="5079801at2"/>
<keyword evidence="2" id="KW-0472">Membrane</keyword>